<dbReference type="InterPro" id="IPR005822">
    <property type="entry name" value="Ribosomal_uL13"/>
</dbReference>
<dbReference type="PIRSF" id="PIRSF002181">
    <property type="entry name" value="Ribosomal_L13"/>
    <property type="match status" value="1"/>
</dbReference>
<reference evidence="7" key="1">
    <citation type="submission" date="2023-03" db="EMBL/GenBank/DDBJ databases">
        <authorList>
            <person name="Steffen K."/>
            <person name="Cardenas P."/>
        </authorList>
    </citation>
    <scope>NUCLEOTIDE SEQUENCE</scope>
</reference>
<dbReference type="SUPFAM" id="SSF52161">
    <property type="entry name" value="Ribosomal protein L13"/>
    <property type="match status" value="1"/>
</dbReference>
<dbReference type="InterPro" id="IPR005823">
    <property type="entry name" value="Ribosomal_uL13_bac-type"/>
</dbReference>
<evidence type="ECO:0000256" key="1">
    <source>
        <dbReference type="ARBA" id="ARBA00006227"/>
    </source>
</evidence>
<dbReference type="InterPro" id="IPR036899">
    <property type="entry name" value="Ribosomal_uL13_sf"/>
</dbReference>
<evidence type="ECO:0000256" key="3">
    <source>
        <dbReference type="ARBA" id="ARBA00023274"/>
    </source>
</evidence>
<evidence type="ECO:0000256" key="6">
    <source>
        <dbReference type="RuleBase" id="RU003877"/>
    </source>
</evidence>
<evidence type="ECO:0000313" key="8">
    <source>
        <dbReference type="Proteomes" id="UP001174909"/>
    </source>
</evidence>
<dbReference type="Proteomes" id="UP001174909">
    <property type="component" value="Unassembled WGS sequence"/>
</dbReference>
<dbReference type="GO" id="GO:0003729">
    <property type="term" value="F:mRNA binding"/>
    <property type="evidence" value="ECO:0007669"/>
    <property type="project" value="UniProtKB-ARBA"/>
</dbReference>
<dbReference type="FunFam" id="3.90.1180.10:FF:000001">
    <property type="entry name" value="50S ribosomal protein L13"/>
    <property type="match status" value="1"/>
</dbReference>
<sequence length="142" mass="15827">MVATSKPYETKASDLKPKWHVVDAEGQTLGRLATRIATILNGKHNPLYVPHLLTGDYVIVTNAEKIHVTGNKVAQKIYYRHSGYHGGLTERTLADMLEKHPDRVIRQAVKGMLPKNSLGRKMLKRMKVYVGPNHPHAAQVSG</sequence>
<protein>
    <recommendedName>
        <fullName evidence="4">Large ribosomal subunit protein uL13c</fullName>
    </recommendedName>
    <alternativeName>
        <fullName evidence="5">50S ribosomal protein L13, chloroplastic</fullName>
    </alternativeName>
</protein>
<keyword evidence="8" id="KW-1185">Reference proteome</keyword>
<evidence type="ECO:0000256" key="5">
    <source>
        <dbReference type="ARBA" id="ARBA00077140"/>
    </source>
</evidence>
<gene>
    <name evidence="7" type="ORF">GBAR_LOCUS5131</name>
</gene>
<dbReference type="Gene3D" id="3.90.1180.10">
    <property type="entry name" value="Ribosomal protein L13"/>
    <property type="match status" value="1"/>
</dbReference>
<organism evidence="7 8">
    <name type="scientific">Geodia barretti</name>
    <name type="common">Barrett's horny sponge</name>
    <dbReference type="NCBI Taxonomy" id="519541"/>
    <lineage>
        <taxon>Eukaryota</taxon>
        <taxon>Metazoa</taxon>
        <taxon>Porifera</taxon>
        <taxon>Demospongiae</taxon>
        <taxon>Heteroscleromorpha</taxon>
        <taxon>Tetractinellida</taxon>
        <taxon>Astrophorina</taxon>
        <taxon>Geodiidae</taxon>
        <taxon>Geodia</taxon>
    </lineage>
</organism>
<dbReference type="GO" id="GO:0022625">
    <property type="term" value="C:cytosolic large ribosomal subunit"/>
    <property type="evidence" value="ECO:0007669"/>
    <property type="project" value="TreeGrafter"/>
</dbReference>
<evidence type="ECO:0000256" key="4">
    <source>
        <dbReference type="ARBA" id="ARBA00068945"/>
    </source>
</evidence>
<evidence type="ECO:0000313" key="7">
    <source>
        <dbReference type="EMBL" id="CAI8007281.1"/>
    </source>
</evidence>
<comment type="similarity">
    <text evidence="1 6">Belongs to the universal ribosomal protein uL13 family.</text>
</comment>
<dbReference type="NCBIfam" id="TIGR01066">
    <property type="entry name" value="rplM_bact"/>
    <property type="match status" value="1"/>
</dbReference>
<proteinExistence type="inferred from homology"/>
<dbReference type="PROSITE" id="PS00783">
    <property type="entry name" value="RIBOSOMAL_L13"/>
    <property type="match status" value="1"/>
</dbReference>
<accession>A0AA35RBC9</accession>
<dbReference type="CDD" id="cd00392">
    <property type="entry name" value="Ribosomal_L13"/>
    <property type="match status" value="1"/>
</dbReference>
<dbReference type="GO" id="GO:0006412">
    <property type="term" value="P:translation"/>
    <property type="evidence" value="ECO:0007669"/>
    <property type="project" value="InterPro"/>
</dbReference>
<name>A0AA35RBC9_GEOBA</name>
<keyword evidence="2 6" id="KW-0689">Ribosomal protein</keyword>
<dbReference type="Pfam" id="PF00572">
    <property type="entry name" value="Ribosomal_L13"/>
    <property type="match status" value="1"/>
</dbReference>
<dbReference type="GO" id="GO:0017148">
    <property type="term" value="P:negative regulation of translation"/>
    <property type="evidence" value="ECO:0007669"/>
    <property type="project" value="TreeGrafter"/>
</dbReference>
<dbReference type="InterPro" id="IPR023563">
    <property type="entry name" value="Ribosomal_uL13_CS"/>
</dbReference>
<dbReference type="PANTHER" id="PTHR11545:SF2">
    <property type="entry name" value="LARGE RIBOSOMAL SUBUNIT PROTEIN UL13M"/>
    <property type="match status" value="1"/>
</dbReference>
<dbReference type="HAMAP" id="MF_01366">
    <property type="entry name" value="Ribosomal_uL13"/>
    <property type="match status" value="1"/>
</dbReference>
<dbReference type="EMBL" id="CASHTH010000762">
    <property type="protein sequence ID" value="CAI8007281.1"/>
    <property type="molecule type" value="Genomic_DNA"/>
</dbReference>
<dbReference type="GO" id="GO:0003735">
    <property type="term" value="F:structural constituent of ribosome"/>
    <property type="evidence" value="ECO:0007669"/>
    <property type="project" value="InterPro"/>
</dbReference>
<dbReference type="PANTHER" id="PTHR11545">
    <property type="entry name" value="RIBOSOMAL PROTEIN L13"/>
    <property type="match status" value="1"/>
</dbReference>
<dbReference type="AlphaFoldDB" id="A0AA35RBC9"/>
<keyword evidence="3 6" id="KW-0687">Ribonucleoprotein</keyword>
<evidence type="ECO:0000256" key="2">
    <source>
        <dbReference type="ARBA" id="ARBA00022980"/>
    </source>
</evidence>
<comment type="caution">
    <text evidence="7">The sequence shown here is derived from an EMBL/GenBank/DDBJ whole genome shotgun (WGS) entry which is preliminary data.</text>
</comment>